<dbReference type="Proteomes" id="UP000006698">
    <property type="component" value="Chromosome"/>
</dbReference>
<dbReference type="PANTHER" id="PTHR30037:SF4">
    <property type="entry name" value="DNA-3-METHYLADENINE GLYCOSYLASE I"/>
    <property type="match status" value="1"/>
</dbReference>
<dbReference type="GO" id="GO:0008725">
    <property type="term" value="F:DNA-3-methyladenine glycosylase activity"/>
    <property type="evidence" value="ECO:0007669"/>
    <property type="project" value="InterPro"/>
</dbReference>
<dbReference type="PANTHER" id="PTHR30037">
    <property type="entry name" value="DNA-3-METHYLADENINE GLYCOSYLASE 1"/>
    <property type="match status" value="1"/>
</dbReference>
<dbReference type="Gene3D" id="1.10.340.30">
    <property type="entry name" value="Hypothetical protein, domain 2"/>
    <property type="match status" value="1"/>
</dbReference>
<dbReference type="SUPFAM" id="SSF48150">
    <property type="entry name" value="DNA-glycosylase"/>
    <property type="match status" value="1"/>
</dbReference>
<proteinExistence type="predicted"/>
<gene>
    <name evidence="1" type="ordered locus">cgR_0224</name>
</gene>
<dbReference type="Pfam" id="PF03352">
    <property type="entry name" value="Adenine_glyco"/>
    <property type="match status" value="1"/>
</dbReference>
<dbReference type="AlphaFoldDB" id="A0AB72V7A5"/>
<name>A0AB72V7A5_CORGB</name>
<accession>A0AB72V7A5</accession>
<dbReference type="KEGG" id="cgt:cgR_0224"/>
<evidence type="ECO:0008006" key="2">
    <source>
        <dbReference type="Google" id="ProtNLM"/>
    </source>
</evidence>
<evidence type="ECO:0000313" key="1">
    <source>
        <dbReference type="EMBL" id="BAF53187.1"/>
    </source>
</evidence>
<reference evidence="1" key="1">
    <citation type="journal article" date="2007" name="Microbiology">
        <title>Comparative analysis of the Corynebacterium glutamicum group and complete genome sequence of strain R.</title>
        <authorList>
            <person name="Yukawa H."/>
            <person name="Omumasaba C.A."/>
            <person name="Nonaka H."/>
            <person name="Kos P."/>
            <person name="Okai N."/>
            <person name="Suzuki N."/>
            <person name="Suda M."/>
            <person name="Tsuge Y."/>
            <person name="Watanabe J."/>
            <person name="Ikeda Y."/>
            <person name="Vertes A.A."/>
            <person name="Inui M."/>
        </authorList>
    </citation>
    <scope>NUCLEOTIDE SEQUENCE</scope>
    <source>
        <strain evidence="1">R</strain>
    </source>
</reference>
<protein>
    <recommendedName>
        <fullName evidence="2">DNA-3-methyladenine glycosylase I</fullName>
    </recommendedName>
</protein>
<organism evidence="1">
    <name type="scientific">Corynebacterium glutamicum (strain R)</name>
    <dbReference type="NCBI Taxonomy" id="340322"/>
    <lineage>
        <taxon>Bacteria</taxon>
        <taxon>Bacillati</taxon>
        <taxon>Actinomycetota</taxon>
        <taxon>Actinomycetes</taxon>
        <taxon>Mycobacteriales</taxon>
        <taxon>Corynebacteriaceae</taxon>
        <taxon>Corynebacterium</taxon>
    </lineage>
</organism>
<dbReference type="InterPro" id="IPR011257">
    <property type="entry name" value="DNA_glycosylase"/>
</dbReference>
<dbReference type="EMBL" id="AP009044">
    <property type="protein sequence ID" value="BAF53187.1"/>
    <property type="molecule type" value="Genomic_DNA"/>
</dbReference>
<dbReference type="InterPro" id="IPR052891">
    <property type="entry name" value="DNA-3mA_glycosylase"/>
</dbReference>
<dbReference type="GO" id="GO:0006284">
    <property type="term" value="P:base-excision repair"/>
    <property type="evidence" value="ECO:0007669"/>
    <property type="project" value="InterPro"/>
</dbReference>
<dbReference type="InterPro" id="IPR005019">
    <property type="entry name" value="Adenine_glyco"/>
</dbReference>
<sequence>MSHAQIMVRTMTTNKANPNELVICADEKSRPRWASRSELCWEYFDNEWGRPPVDLNTLFEILTLVVFQVGVTWHAVLSKREGFRKAFAQFDVAKVAAFNENDVERLLDDLQIFRNRRKINAAITNAKALLELTDETGTFDSIIADRSTDATAMVKHLKALGFTHIGLTSLSILQQAIGVTELKAA</sequence>